<dbReference type="PROSITE" id="PS50943">
    <property type="entry name" value="HTH_CROC1"/>
    <property type="match status" value="1"/>
</dbReference>
<protein>
    <submittedName>
        <fullName evidence="3">Transcriptional regulator, contains XRE-family HTH domain</fullName>
    </submittedName>
</protein>
<dbReference type="PANTHER" id="PTHR46558">
    <property type="entry name" value="TRACRIPTIONAL REGULATORY PROTEIN-RELATED-RELATED"/>
    <property type="match status" value="1"/>
</dbReference>
<organism evidence="3 4">
    <name type="scientific">Caloramator quimbayensis</name>
    <dbReference type="NCBI Taxonomy" id="1147123"/>
    <lineage>
        <taxon>Bacteria</taxon>
        <taxon>Bacillati</taxon>
        <taxon>Bacillota</taxon>
        <taxon>Clostridia</taxon>
        <taxon>Eubacteriales</taxon>
        <taxon>Clostridiaceae</taxon>
        <taxon>Caloramator</taxon>
    </lineage>
</organism>
<evidence type="ECO:0000259" key="2">
    <source>
        <dbReference type="PROSITE" id="PS50943"/>
    </source>
</evidence>
<gene>
    <name evidence="3" type="ORF">SAMN05443428_104194</name>
</gene>
<keyword evidence="1" id="KW-0238">DNA-binding</keyword>
<evidence type="ECO:0000313" key="3">
    <source>
        <dbReference type="EMBL" id="SKA82336.1"/>
    </source>
</evidence>
<dbReference type="PANTHER" id="PTHR46558:SF4">
    <property type="entry name" value="DNA-BIDING PHAGE PROTEIN"/>
    <property type="match status" value="1"/>
</dbReference>
<dbReference type="Pfam" id="PF01381">
    <property type="entry name" value="HTH_3"/>
    <property type="match status" value="1"/>
</dbReference>
<name>A0A1T4WYD4_9CLOT</name>
<evidence type="ECO:0000256" key="1">
    <source>
        <dbReference type="ARBA" id="ARBA00023125"/>
    </source>
</evidence>
<dbReference type="Proteomes" id="UP000190105">
    <property type="component" value="Unassembled WGS sequence"/>
</dbReference>
<feature type="domain" description="HTH cro/C1-type" evidence="2">
    <location>
        <begin position="7"/>
        <end position="61"/>
    </location>
</feature>
<reference evidence="4" key="1">
    <citation type="submission" date="2017-02" db="EMBL/GenBank/DDBJ databases">
        <authorList>
            <person name="Varghese N."/>
            <person name="Submissions S."/>
        </authorList>
    </citation>
    <scope>NUCLEOTIDE SEQUENCE [LARGE SCALE GENOMIC DNA]</scope>
    <source>
        <strain evidence="4">USBA 833</strain>
    </source>
</reference>
<dbReference type="InterPro" id="IPR010982">
    <property type="entry name" value="Lambda_DNA-bd_dom_sf"/>
</dbReference>
<dbReference type="SMART" id="SM00530">
    <property type="entry name" value="HTH_XRE"/>
    <property type="match status" value="1"/>
</dbReference>
<dbReference type="RefSeq" id="WP_078695817.1">
    <property type="nucleotide sequence ID" value="NZ_FUYH01000004.1"/>
</dbReference>
<dbReference type="EMBL" id="FUYH01000004">
    <property type="protein sequence ID" value="SKA82336.1"/>
    <property type="molecule type" value="Genomic_DNA"/>
</dbReference>
<dbReference type="InterPro" id="IPR001387">
    <property type="entry name" value="Cro/C1-type_HTH"/>
</dbReference>
<dbReference type="OrthoDB" id="9811208at2"/>
<dbReference type="CDD" id="cd00093">
    <property type="entry name" value="HTH_XRE"/>
    <property type="match status" value="1"/>
</dbReference>
<keyword evidence="4" id="KW-1185">Reference proteome</keyword>
<sequence length="118" mass="13687">MNVSEKIKDLRLKKNISTYELSKITGIPQSTISKIENGKRKIDIEILNKIATALDVPLNYFFDDKTYPKTNSFEKVDKIIEGNKIETLAAHFKSEKFTDEDIEDIESFIRFILSKKQK</sequence>
<dbReference type="STRING" id="1147123.SAMN05443428_104194"/>
<accession>A0A1T4WYD4</accession>
<evidence type="ECO:0000313" key="4">
    <source>
        <dbReference type="Proteomes" id="UP000190105"/>
    </source>
</evidence>
<dbReference type="Gene3D" id="1.10.260.40">
    <property type="entry name" value="lambda repressor-like DNA-binding domains"/>
    <property type="match status" value="1"/>
</dbReference>
<dbReference type="AlphaFoldDB" id="A0A1T4WYD4"/>
<proteinExistence type="predicted"/>
<dbReference type="GO" id="GO:0003677">
    <property type="term" value="F:DNA binding"/>
    <property type="evidence" value="ECO:0007669"/>
    <property type="project" value="UniProtKB-KW"/>
</dbReference>
<dbReference type="SUPFAM" id="SSF47413">
    <property type="entry name" value="lambda repressor-like DNA-binding domains"/>
    <property type="match status" value="1"/>
</dbReference>